<evidence type="ECO:0008006" key="3">
    <source>
        <dbReference type="Google" id="ProtNLM"/>
    </source>
</evidence>
<organism evidence="1 2">
    <name type="scientific">Mucilaginibacter ximonensis</name>
    <dbReference type="NCBI Taxonomy" id="538021"/>
    <lineage>
        <taxon>Bacteria</taxon>
        <taxon>Pseudomonadati</taxon>
        <taxon>Bacteroidota</taxon>
        <taxon>Sphingobacteriia</taxon>
        <taxon>Sphingobacteriales</taxon>
        <taxon>Sphingobacteriaceae</taxon>
        <taxon>Mucilaginibacter</taxon>
    </lineage>
</organism>
<dbReference type="SUPFAM" id="SSF53756">
    <property type="entry name" value="UDP-Glycosyltransferase/glycogen phosphorylase"/>
    <property type="match status" value="1"/>
</dbReference>
<dbReference type="Pfam" id="PF05159">
    <property type="entry name" value="Capsule_synth"/>
    <property type="match status" value="1"/>
</dbReference>
<dbReference type="Proteomes" id="UP001597557">
    <property type="component" value="Unassembled WGS sequence"/>
</dbReference>
<evidence type="ECO:0000313" key="2">
    <source>
        <dbReference type="Proteomes" id="UP001597557"/>
    </source>
</evidence>
<dbReference type="InterPro" id="IPR043148">
    <property type="entry name" value="TagF_C"/>
</dbReference>
<sequence>MKVYYYFSVNDLFFAEASKAILQTNNAVEFSGLASGKRSFLTNGPFKSISYLSELNYTTAEIDYLYLASVEKKYSICISDLINMERHFWKFPKKQRIAYAQEIIRCIERDYENIGFDMIFAEGLDDFASFFLYAFGKVLNIPFYYFVYARMGNAVFLTNRTDTGPVNLEILFKKAVAEYSVFINQFEETKKYITEYIANKRQPYYVSQSSMLYRAFSIEDIQTTLKSFAKTFQDNKSFNASGHPLTFPLKRLAKIKNKVQYNSFLKTRFVDYTQLKAQGINYFIYPLHFHPEAATLIQGRWINNQQAIIEMFSKALPANVALIVKEHTVSVGRRPIEFYKEIEKLHNVYFVPEKTAVYELIENSVGIVTISSSMGLEAIMLGKPVVTFGDVHYNVLSDVIKAVDISNMPEYVEMALNFKGYDEAEYWSFFRVVTENCYNMAGYSPHKFTPENVDTFRRMLENIMDDVNI</sequence>
<keyword evidence="2" id="KW-1185">Reference proteome</keyword>
<protein>
    <recommendedName>
        <fullName evidence="3">Capsule polysaccharide biosynthesis protein</fullName>
    </recommendedName>
</protein>
<evidence type="ECO:0000313" key="1">
    <source>
        <dbReference type="EMBL" id="MFD2872523.1"/>
    </source>
</evidence>
<name>A0ABW5YB41_9SPHI</name>
<accession>A0ABW5YB41</accession>
<comment type="caution">
    <text evidence="1">The sequence shown here is derived from an EMBL/GenBank/DDBJ whole genome shotgun (WGS) entry which is preliminary data.</text>
</comment>
<gene>
    <name evidence="1" type="ORF">ACFS5N_08600</name>
</gene>
<dbReference type="InterPro" id="IPR007833">
    <property type="entry name" value="Capsule_polysaccharide_synth"/>
</dbReference>
<dbReference type="EMBL" id="JBHUPD010000002">
    <property type="protein sequence ID" value="MFD2872523.1"/>
    <property type="molecule type" value="Genomic_DNA"/>
</dbReference>
<proteinExistence type="predicted"/>
<dbReference type="RefSeq" id="WP_377184290.1">
    <property type="nucleotide sequence ID" value="NZ_JBHUPD010000002.1"/>
</dbReference>
<dbReference type="Gene3D" id="3.40.50.12580">
    <property type="match status" value="1"/>
</dbReference>
<reference evidence="2" key="1">
    <citation type="journal article" date="2019" name="Int. J. Syst. Evol. Microbiol.">
        <title>The Global Catalogue of Microorganisms (GCM) 10K type strain sequencing project: providing services to taxonomists for standard genome sequencing and annotation.</title>
        <authorList>
            <consortium name="The Broad Institute Genomics Platform"/>
            <consortium name="The Broad Institute Genome Sequencing Center for Infectious Disease"/>
            <person name="Wu L."/>
            <person name="Ma J."/>
        </authorList>
    </citation>
    <scope>NUCLEOTIDE SEQUENCE [LARGE SCALE GENOMIC DNA]</scope>
    <source>
        <strain evidence="2">KCTC 22437</strain>
    </source>
</reference>